<dbReference type="InterPro" id="IPR029052">
    <property type="entry name" value="Metallo-depent_PP-like"/>
</dbReference>
<dbReference type="CDD" id="cd00838">
    <property type="entry name" value="MPP_superfamily"/>
    <property type="match status" value="1"/>
</dbReference>
<dbReference type="Pfam" id="PF16656">
    <property type="entry name" value="Pur_ac_phosph_N"/>
    <property type="match status" value="1"/>
</dbReference>
<evidence type="ECO:0000259" key="4">
    <source>
        <dbReference type="Pfam" id="PF16656"/>
    </source>
</evidence>
<keyword evidence="6" id="KW-1185">Reference proteome</keyword>
<feature type="signal peptide" evidence="2">
    <location>
        <begin position="1"/>
        <end position="20"/>
    </location>
</feature>
<dbReference type="InterPro" id="IPR015914">
    <property type="entry name" value="PAPs_N"/>
</dbReference>
<dbReference type="InterPro" id="IPR008963">
    <property type="entry name" value="Purple_acid_Pase-like_N"/>
</dbReference>
<accession>A0ABT1MH78</accession>
<dbReference type="Pfam" id="PF00149">
    <property type="entry name" value="Metallophos"/>
    <property type="match status" value="1"/>
</dbReference>
<dbReference type="PANTHER" id="PTHR45867:SF3">
    <property type="entry name" value="ACID PHOSPHATASE TYPE 7"/>
    <property type="match status" value="1"/>
</dbReference>
<feature type="chain" id="PRO_5046270368" evidence="2">
    <location>
        <begin position="21"/>
        <end position="800"/>
    </location>
</feature>
<dbReference type="Proteomes" id="UP001205603">
    <property type="component" value="Unassembled WGS sequence"/>
</dbReference>
<dbReference type="Gene3D" id="2.60.40.10">
    <property type="entry name" value="Immunoglobulins"/>
    <property type="match status" value="1"/>
</dbReference>
<evidence type="ECO:0000256" key="1">
    <source>
        <dbReference type="ARBA" id="ARBA00022729"/>
    </source>
</evidence>
<dbReference type="SUPFAM" id="SSF56300">
    <property type="entry name" value="Metallo-dependent phosphatases"/>
    <property type="match status" value="1"/>
</dbReference>
<evidence type="ECO:0000313" key="5">
    <source>
        <dbReference type="EMBL" id="MCP9611714.1"/>
    </source>
</evidence>
<organism evidence="5 6">
    <name type="scientific">Coprobacter tertius</name>
    <dbReference type="NCBI Taxonomy" id="2944915"/>
    <lineage>
        <taxon>Bacteria</taxon>
        <taxon>Pseudomonadati</taxon>
        <taxon>Bacteroidota</taxon>
        <taxon>Bacteroidia</taxon>
        <taxon>Bacteroidales</taxon>
        <taxon>Barnesiellaceae</taxon>
        <taxon>Coprobacter</taxon>
    </lineage>
</organism>
<dbReference type="EMBL" id="JANDHW010000005">
    <property type="protein sequence ID" value="MCP9611714.1"/>
    <property type="molecule type" value="Genomic_DNA"/>
</dbReference>
<dbReference type="Gene3D" id="3.60.21.10">
    <property type="match status" value="1"/>
</dbReference>
<feature type="domain" description="Calcineurin-like phosphoesterase" evidence="3">
    <location>
        <begin position="123"/>
        <end position="321"/>
    </location>
</feature>
<dbReference type="PANTHER" id="PTHR45867">
    <property type="entry name" value="PURPLE ACID PHOSPHATASE"/>
    <property type="match status" value="1"/>
</dbReference>
<dbReference type="NCBIfam" id="TIGR04183">
    <property type="entry name" value="Por_Secre_tail"/>
    <property type="match status" value="1"/>
</dbReference>
<keyword evidence="1 2" id="KW-0732">Signal</keyword>
<reference evidence="5 6" key="1">
    <citation type="submission" date="2022-07" db="EMBL/GenBank/DDBJ databases">
        <title>Fecal culturing of patients with breast cancer.</title>
        <authorList>
            <person name="Teng N.M.Y."/>
            <person name="Kiu R."/>
            <person name="Evans R."/>
            <person name="Baker D.J."/>
            <person name="Zenner C."/>
            <person name="Robinson S.D."/>
            <person name="Hall L.J."/>
        </authorList>
    </citation>
    <scope>NUCLEOTIDE SEQUENCE [LARGE SCALE GENOMIC DNA]</scope>
    <source>
        <strain evidence="5 6">LH1063</strain>
    </source>
</reference>
<name>A0ABT1MH78_9BACT</name>
<comment type="caution">
    <text evidence="5">The sequence shown here is derived from an EMBL/GenBank/DDBJ whole genome shotgun (WGS) entry which is preliminary data.</text>
</comment>
<sequence>MLKKILFSALALILYLEAYAEPVPYLQTPTHNSIWINWRTTNEKESKVLYGETTEALENITNGDAEFFTSTEDNNYSYTYHSVQLTGLKPDTRYFYKVISGDQQSNVYSFKTQPVPGSKGIYRFIILGDHQLQDDRYVRLMKGAKSIAEKKYGTPIEDHINLITNVGDQVNAGTLKEYDITHFKKSETLSPNLPIMTIIGNHDVAGNNPLKYYNDHFIYDKIEYKGIKSNSEYYYAMQQGRALFLMLSSEHAGMTQYKWAKQVIEKAIADDEIDWIFSYNHRPLQAEQYVGDVSEWVRDQIMPLLNKSEKSVMNVAGHHHLYHRGQLRDYPTYHIISGGASWDQRWGQGTEQDFDDVQKTIDYWPFQIVELNSETGTMTVETYVTGNQAETFAEPKLVDSFFRTFEKSKPEKPYIEALEPADAIELPYTFKSSAYSSQTGYDYNSVQFQVASDATFSDLEFDLIRDYENIYGKHPVGAKFVDLHKDINIFEQTLKKEDLHNGIHFIRVRHRDRNLEWSDWSEPVTFTTVNGIDGDPELELSKEKYLPDEEVSISFKFAPGESGQWIGIFREGQNPVNGVISTKWDYVSGSEGIITFSLEPGAYYATLFRDSGYDLLYRTKYFYVGVIPKLETESTVFEKGETIKVKFSNGPGLQKDWIGIYKEGQIPGSSSDQSLAWTYINSTSGECTFNNLPVGDYFVSYFIKEKYYEPAERIYFQVVEPTSVESEKSPILVAYQDAANQKLNVKYTTNIKESGTLFNLNGMAVKSFSFENYAIISTDDISAGVYILRINNETKKIIIQ</sequence>
<evidence type="ECO:0000259" key="3">
    <source>
        <dbReference type="Pfam" id="PF00149"/>
    </source>
</evidence>
<dbReference type="InterPro" id="IPR013783">
    <property type="entry name" value="Ig-like_fold"/>
</dbReference>
<dbReference type="SUPFAM" id="SSF49363">
    <property type="entry name" value="Purple acid phosphatase, N-terminal domain"/>
    <property type="match status" value="1"/>
</dbReference>
<dbReference type="RefSeq" id="WP_255026689.1">
    <property type="nucleotide sequence ID" value="NZ_JANDHW010000005.1"/>
</dbReference>
<feature type="domain" description="Purple acid phosphatase N-terminal" evidence="4">
    <location>
        <begin position="27"/>
        <end position="112"/>
    </location>
</feature>
<evidence type="ECO:0000256" key="2">
    <source>
        <dbReference type="SAM" id="SignalP"/>
    </source>
</evidence>
<evidence type="ECO:0000313" key="6">
    <source>
        <dbReference type="Proteomes" id="UP001205603"/>
    </source>
</evidence>
<dbReference type="InterPro" id="IPR026444">
    <property type="entry name" value="Secre_tail"/>
</dbReference>
<protein>
    <submittedName>
        <fullName evidence="5">Fibronectin type III domain-containing protein</fullName>
    </submittedName>
</protein>
<gene>
    <name evidence="5" type="ORF">NMU02_06380</name>
</gene>
<dbReference type="InterPro" id="IPR004843">
    <property type="entry name" value="Calcineurin-like_PHP"/>
</dbReference>
<proteinExistence type="predicted"/>
<dbReference type="Gene3D" id="2.60.40.380">
    <property type="entry name" value="Purple acid phosphatase-like, N-terminal"/>
    <property type="match status" value="1"/>
</dbReference>